<comment type="subcellular location">
    <subcellularLocation>
        <location evidence="1">Membrane</location>
        <topology evidence="1">Multi-pass membrane protein</topology>
    </subcellularLocation>
</comment>
<gene>
    <name evidence="7" type="ORF">PSALAMII_LOCUS10446</name>
</gene>
<keyword evidence="8" id="KW-1185">Reference proteome</keyword>
<dbReference type="Pfam" id="PF07690">
    <property type="entry name" value="MFS_1"/>
    <property type="match status" value="1"/>
</dbReference>
<protein>
    <recommendedName>
        <fullName evidence="6">Major facilitator superfamily (MFS) profile domain-containing protein</fullName>
    </recommendedName>
</protein>
<dbReference type="PROSITE" id="PS50850">
    <property type="entry name" value="MFS"/>
    <property type="match status" value="1"/>
</dbReference>
<dbReference type="EMBL" id="CAJVPG010000450">
    <property type="protein sequence ID" value="CAG8426220.1"/>
    <property type="molecule type" value="Genomic_DNA"/>
</dbReference>
<feature type="transmembrane region" description="Helical" evidence="5">
    <location>
        <begin position="733"/>
        <end position="757"/>
    </location>
</feature>
<dbReference type="PANTHER" id="PTHR23502">
    <property type="entry name" value="MAJOR FACILITATOR SUPERFAMILY"/>
    <property type="match status" value="1"/>
</dbReference>
<dbReference type="SUPFAM" id="SSF103473">
    <property type="entry name" value="MFS general substrate transporter"/>
    <property type="match status" value="1"/>
</dbReference>
<evidence type="ECO:0000256" key="1">
    <source>
        <dbReference type="ARBA" id="ARBA00004141"/>
    </source>
</evidence>
<dbReference type="GO" id="GO:0005886">
    <property type="term" value="C:plasma membrane"/>
    <property type="evidence" value="ECO:0007669"/>
    <property type="project" value="TreeGrafter"/>
</dbReference>
<feature type="transmembrane region" description="Helical" evidence="5">
    <location>
        <begin position="778"/>
        <end position="800"/>
    </location>
</feature>
<organism evidence="7 8">
    <name type="scientific">Penicillium salamii</name>
    <dbReference type="NCBI Taxonomy" id="1612424"/>
    <lineage>
        <taxon>Eukaryota</taxon>
        <taxon>Fungi</taxon>
        <taxon>Dikarya</taxon>
        <taxon>Ascomycota</taxon>
        <taxon>Pezizomycotina</taxon>
        <taxon>Eurotiomycetes</taxon>
        <taxon>Eurotiomycetidae</taxon>
        <taxon>Eurotiales</taxon>
        <taxon>Aspergillaceae</taxon>
        <taxon>Penicillium</taxon>
    </lineage>
</organism>
<name>A0A9W4K2K5_9EURO</name>
<evidence type="ECO:0000313" key="7">
    <source>
        <dbReference type="EMBL" id="CAG8426220.1"/>
    </source>
</evidence>
<evidence type="ECO:0000313" key="8">
    <source>
        <dbReference type="Proteomes" id="UP001152649"/>
    </source>
</evidence>
<evidence type="ECO:0000256" key="5">
    <source>
        <dbReference type="SAM" id="Phobius"/>
    </source>
</evidence>
<feature type="transmembrane region" description="Helical" evidence="5">
    <location>
        <begin position="596"/>
        <end position="617"/>
    </location>
</feature>
<evidence type="ECO:0000256" key="3">
    <source>
        <dbReference type="ARBA" id="ARBA00022989"/>
    </source>
</evidence>
<dbReference type="AlphaFoldDB" id="A0A9W4K2K5"/>
<comment type="caution">
    <text evidence="7">The sequence shown here is derived from an EMBL/GenBank/DDBJ whole genome shotgun (WGS) entry which is preliminary data.</text>
</comment>
<feature type="transmembrane region" description="Helical" evidence="5">
    <location>
        <begin position="872"/>
        <end position="895"/>
    </location>
</feature>
<dbReference type="PANTHER" id="PTHR23502:SF38">
    <property type="entry name" value="POLYAMINE TRANSPORTER 4"/>
    <property type="match status" value="1"/>
</dbReference>
<dbReference type="InterPro" id="IPR011701">
    <property type="entry name" value="MFS"/>
</dbReference>
<dbReference type="InterPro" id="IPR020846">
    <property type="entry name" value="MFS_dom"/>
</dbReference>
<feature type="domain" description="Major facilitator superfamily (MFS) profile" evidence="6">
    <location>
        <begin position="469"/>
        <end position="904"/>
    </location>
</feature>
<dbReference type="Proteomes" id="UP001152649">
    <property type="component" value="Unassembled WGS sequence"/>
</dbReference>
<feature type="transmembrane region" description="Helical" evidence="5">
    <location>
        <begin position="534"/>
        <end position="553"/>
    </location>
</feature>
<feature type="transmembrane region" description="Helical" evidence="5">
    <location>
        <begin position="806"/>
        <end position="827"/>
    </location>
</feature>
<dbReference type="GO" id="GO:0000297">
    <property type="term" value="F:spermine transmembrane transporter activity"/>
    <property type="evidence" value="ECO:0007669"/>
    <property type="project" value="TreeGrafter"/>
</dbReference>
<keyword evidence="2 5" id="KW-0812">Transmembrane</keyword>
<dbReference type="CDD" id="cd17323">
    <property type="entry name" value="MFS_Tpo1_MDR_like"/>
    <property type="match status" value="1"/>
</dbReference>
<feature type="transmembrane region" description="Helical" evidence="5">
    <location>
        <begin position="500"/>
        <end position="522"/>
    </location>
</feature>
<feature type="transmembrane region" description="Helical" evidence="5">
    <location>
        <begin position="848"/>
        <end position="866"/>
    </location>
</feature>
<dbReference type="OrthoDB" id="2018133at2759"/>
<feature type="transmembrane region" description="Helical" evidence="5">
    <location>
        <begin position="467"/>
        <end position="488"/>
    </location>
</feature>
<evidence type="ECO:0000256" key="4">
    <source>
        <dbReference type="ARBA" id="ARBA00023136"/>
    </source>
</evidence>
<dbReference type="Gene3D" id="1.20.1250.20">
    <property type="entry name" value="MFS general substrate transporter like domains"/>
    <property type="match status" value="1"/>
</dbReference>
<feature type="transmembrane region" description="Helical" evidence="5">
    <location>
        <begin position="694"/>
        <end position="713"/>
    </location>
</feature>
<sequence>MEPELEKNIRISESDRPLNAPVLSIEIAPNLTHSIDDPLGFIVTVRREEDGINKPCIFRWDIDHDAWGPSGFLLFQHTSDGLKKIEGNRDPPPPETLEYTQNDVCFAELLPGQCLRRNIGNPIPFRDQLVAGEKYELLWPGAEYALWDWGTLREHIGHKVGVGMGEPRAIIPGGAISSITVKQGANVWKPTAPSPIRQFSRPPGTPCLSVTLEGPSEMVLGKSIPVTMKVTYNGLANEHGEAVLAGSKPLIIQSLSFSFSNFNFHRRCHDYDQGDSDDDDPEWEVYVDDDWNNLYYLPDGSDIEVNVTDEEFWCLQPGESRTDQFTCSELHEETAIGDSYRIQYWGGSVKWWILGSREEHADTTVKVNYMNDVVDPVDNEGKPEITIPGSNHVEFIIVDREDPYIDPSTAIAALRYSVIFPSMDIKCENQESQPRIDPQIQHYTRADDWNGPNDPENPRNFPVATRVWGQVSVTCLAFASAFAGSIYAPASDEIMRVFNCTYEVSVLPLALYNLGMAFGPLAGAPLSETYGRKAVFLITTPISMAFMVGAGAANNLRDIIICRFLAATLASPNISNASATILDYTPERYRGVYLGIYYSIPSVAATLGPLAGGFVLQTRSWRWTQWVAIFVSVATYIPVLFTKETYKGVIIKRRARRLGLHDNASQKSSFQKTLRYFFVTLIQRPLHMLFTEPIVTLVSSYNAVIFGILYAYVVSIPWAFEEYYGFGSSGQSLSYLGMSLGSLLACIPFSFIDIFYYQRRLHAWKSTNLSERFPPENRLISAMIASPFLPACLFIAGWTAEYKVHWIVPMIFQGMTMSACLLVYAGVNLFMLDSYGPLYGASASGAMMFSRYIMSFAFPLFALQMFKRLNVGWATSLLAFLMLLMAPIPWAFWIYGARLRRRSRYETSS</sequence>
<reference evidence="7" key="1">
    <citation type="submission" date="2021-07" db="EMBL/GenBank/DDBJ databases">
        <authorList>
            <person name="Branca A.L. A."/>
        </authorList>
    </citation>
    <scope>NUCLEOTIDE SEQUENCE</scope>
</reference>
<accession>A0A9W4K2K5</accession>
<dbReference type="InterPro" id="IPR036259">
    <property type="entry name" value="MFS_trans_sf"/>
</dbReference>
<keyword evidence="4 5" id="KW-0472">Membrane</keyword>
<keyword evidence="3 5" id="KW-1133">Transmembrane helix</keyword>
<dbReference type="GO" id="GO:0015606">
    <property type="term" value="F:spermidine transmembrane transporter activity"/>
    <property type="evidence" value="ECO:0007669"/>
    <property type="project" value="TreeGrafter"/>
</dbReference>
<evidence type="ECO:0000259" key="6">
    <source>
        <dbReference type="PROSITE" id="PS50850"/>
    </source>
</evidence>
<feature type="transmembrane region" description="Helical" evidence="5">
    <location>
        <begin position="623"/>
        <end position="642"/>
    </location>
</feature>
<evidence type="ECO:0000256" key="2">
    <source>
        <dbReference type="ARBA" id="ARBA00022692"/>
    </source>
</evidence>
<proteinExistence type="predicted"/>